<accession>A0A1M6NDS1</accession>
<evidence type="ECO:0000313" key="4">
    <source>
        <dbReference type="EMBL" id="NMK39262.1"/>
    </source>
</evidence>
<dbReference type="Proteomes" id="UP000536773">
    <property type="component" value="Unassembled WGS sequence"/>
</dbReference>
<evidence type="ECO:0000256" key="3">
    <source>
        <dbReference type="ARBA" id="ARBA00022840"/>
    </source>
</evidence>
<dbReference type="EMBL" id="JABBJH010000009">
    <property type="protein sequence ID" value="NMK39262.1"/>
    <property type="molecule type" value="Genomic_DNA"/>
</dbReference>
<dbReference type="CDD" id="cd00293">
    <property type="entry name" value="USP-like"/>
    <property type="match status" value="2"/>
</dbReference>
<dbReference type="GO" id="GO:0005524">
    <property type="term" value="F:ATP binding"/>
    <property type="evidence" value="ECO:0007669"/>
    <property type="project" value="UniProtKB-KW"/>
</dbReference>
<reference evidence="4 5" key="1">
    <citation type="submission" date="2020-04" db="EMBL/GenBank/DDBJ databases">
        <authorList>
            <person name="Hitch T.C.A."/>
            <person name="Wylensek D."/>
            <person name="Clavel T."/>
        </authorList>
    </citation>
    <scope>NUCLEOTIDE SEQUENCE [LARGE SCALE GENOMIC DNA]</scope>
    <source>
        <strain evidence="4 5">WCA-386-APC-2A</strain>
    </source>
</reference>
<evidence type="ECO:0000256" key="2">
    <source>
        <dbReference type="ARBA" id="ARBA00022741"/>
    </source>
</evidence>
<dbReference type="InterPro" id="IPR006015">
    <property type="entry name" value="Universal_stress_UspA"/>
</dbReference>
<dbReference type="Pfam" id="PF00582">
    <property type="entry name" value="Usp"/>
    <property type="match status" value="2"/>
</dbReference>
<evidence type="ECO:0000256" key="1">
    <source>
        <dbReference type="ARBA" id="ARBA00008791"/>
    </source>
</evidence>
<dbReference type="GeneID" id="97491097"/>
<dbReference type="PANTHER" id="PTHR46268:SF27">
    <property type="entry name" value="UNIVERSAL STRESS PROTEIN RV2623"/>
    <property type="match status" value="1"/>
</dbReference>
<comment type="similarity">
    <text evidence="1">Belongs to the universal stress protein A family.</text>
</comment>
<keyword evidence="3" id="KW-0067">ATP-binding</keyword>
<dbReference type="RefSeq" id="WP_014015138.1">
    <property type="nucleotide sequence ID" value="NZ_AP031433.1"/>
</dbReference>
<dbReference type="PRINTS" id="PR01438">
    <property type="entry name" value="UNVRSLSTRESS"/>
</dbReference>
<name>A0A1M6NDS1_MEGEL</name>
<dbReference type="PANTHER" id="PTHR46268">
    <property type="entry name" value="STRESS RESPONSE PROTEIN NHAX"/>
    <property type="match status" value="1"/>
</dbReference>
<dbReference type="SUPFAM" id="SSF52402">
    <property type="entry name" value="Adenine nucleotide alpha hydrolases-like"/>
    <property type="match status" value="2"/>
</dbReference>
<dbReference type="AlphaFoldDB" id="A0A1M6NDS1"/>
<proteinExistence type="inferred from homology"/>
<dbReference type="InterPro" id="IPR014729">
    <property type="entry name" value="Rossmann-like_a/b/a_fold"/>
</dbReference>
<sequence>MKNILVPIDGSHPSHNALQHAIDIANVYNAELTIVNITNADAVLDSFDVFEDMTDEKVKDLTKLAKDKSGYVLEKAMEAVPENLMVHTVQLVSTPEIGILSEAEKCDADLIVMGRRGSHSLSEQILGSASTYVLAHAKCPVLLAHNEKEGPYQRILVPADGSEESLKAVRYAVEFAKADGASVTVFHVANMRDLIAEETALDQKKHGLEDLTDRLRQSADRVFALCKAAVADHKGGVDIHFVANIGRPGPTILKKAEKDGSDLLIMGSRGRSGLTSILLGSVSRYITTHSGLPVMIVK</sequence>
<dbReference type="InterPro" id="IPR006016">
    <property type="entry name" value="UspA"/>
</dbReference>
<dbReference type="Gene3D" id="3.40.50.620">
    <property type="entry name" value="HUPs"/>
    <property type="match status" value="2"/>
</dbReference>
<gene>
    <name evidence="4" type="ORF">HG933_07700</name>
</gene>
<protein>
    <submittedName>
        <fullName evidence="4">Universal stress protein</fullName>
    </submittedName>
</protein>
<comment type="caution">
    <text evidence="4">The sequence shown here is derived from an EMBL/GenBank/DDBJ whole genome shotgun (WGS) entry which is preliminary data.</text>
</comment>
<organism evidence="4 5">
    <name type="scientific">Megasphaera elsdenii</name>
    <dbReference type="NCBI Taxonomy" id="907"/>
    <lineage>
        <taxon>Bacteria</taxon>
        <taxon>Bacillati</taxon>
        <taxon>Bacillota</taxon>
        <taxon>Negativicutes</taxon>
        <taxon>Veillonellales</taxon>
        <taxon>Veillonellaceae</taxon>
        <taxon>Megasphaera</taxon>
    </lineage>
</organism>
<evidence type="ECO:0000313" key="5">
    <source>
        <dbReference type="Proteomes" id="UP000536773"/>
    </source>
</evidence>
<keyword evidence="2" id="KW-0547">Nucleotide-binding</keyword>